<dbReference type="AlphaFoldDB" id="A0AAE0WZQ6"/>
<dbReference type="EMBL" id="JAULSO010000006">
    <property type="protein sequence ID" value="KAK3681683.1"/>
    <property type="molecule type" value="Genomic_DNA"/>
</dbReference>
<feature type="signal peptide" evidence="1">
    <location>
        <begin position="1"/>
        <end position="23"/>
    </location>
</feature>
<proteinExistence type="predicted"/>
<reference evidence="2" key="2">
    <citation type="submission" date="2023-06" db="EMBL/GenBank/DDBJ databases">
        <authorList>
            <consortium name="Lawrence Berkeley National Laboratory"/>
            <person name="Haridas S."/>
            <person name="Hensen N."/>
            <person name="Bonometti L."/>
            <person name="Westerberg I."/>
            <person name="Brannstrom I.O."/>
            <person name="Guillou S."/>
            <person name="Cros-Aarteil S."/>
            <person name="Calhoun S."/>
            <person name="Kuo A."/>
            <person name="Mondo S."/>
            <person name="Pangilinan J."/>
            <person name="Riley R."/>
            <person name="Labutti K."/>
            <person name="Andreopoulos B."/>
            <person name="Lipzen A."/>
            <person name="Chen C."/>
            <person name="Yanf M."/>
            <person name="Daum C."/>
            <person name="Ng V."/>
            <person name="Clum A."/>
            <person name="Steindorff A."/>
            <person name="Ohm R."/>
            <person name="Martin F."/>
            <person name="Silar P."/>
            <person name="Natvig D."/>
            <person name="Lalanne C."/>
            <person name="Gautier V."/>
            <person name="Ament-Velasquez S.L."/>
            <person name="Kruys A."/>
            <person name="Hutchinson M.I."/>
            <person name="Powell A.J."/>
            <person name="Barry K."/>
            <person name="Miller A.N."/>
            <person name="Grigoriev I.V."/>
            <person name="Debuchy R."/>
            <person name="Gladieux P."/>
            <person name="Thoren M.H."/>
            <person name="Johannesson H."/>
        </authorList>
    </citation>
    <scope>NUCLEOTIDE SEQUENCE</scope>
    <source>
        <strain evidence="2">CBS 314.62</strain>
    </source>
</reference>
<accession>A0AAE0WZQ6</accession>
<dbReference type="Proteomes" id="UP001270362">
    <property type="component" value="Unassembled WGS sequence"/>
</dbReference>
<organism evidence="2 3">
    <name type="scientific">Podospora appendiculata</name>
    <dbReference type="NCBI Taxonomy" id="314037"/>
    <lineage>
        <taxon>Eukaryota</taxon>
        <taxon>Fungi</taxon>
        <taxon>Dikarya</taxon>
        <taxon>Ascomycota</taxon>
        <taxon>Pezizomycotina</taxon>
        <taxon>Sordariomycetes</taxon>
        <taxon>Sordariomycetidae</taxon>
        <taxon>Sordariales</taxon>
        <taxon>Podosporaceae</taxon>
        <taxon>Podospora</taxon>
    </lineage>
</organism>
<protein>
    <recommendedName>
        <fullName evidence="4">Secreted protein</fullName>
    </recommendedName>
</protein>
<name>A0AAE0WZQ6_9PEZI</name>
<keyword evidence="3" id="KW-1185">Reference proteome</keyword>
<evidence type="ECO:0008006" key="4">
    <source>
        <dbReference type="Google" id="ProtNLM"/>
    </source>
</evidence>
<evidence type="ECO:0000313" key="2">
    <source>
        <dbReference type="EMBL" id="KAK3681683.1"/>
    </source>
</evidence>
<feature type="chain" id="PRO_5041918805" description="Secreted protein" evidence="1">
    <location>
        <begin position="24"/>
        <end position="107"/>
    </location>
</feature>
<keyword evidence="1" id="KW-0732">Signal</keyword>
<gene>
    <name evidence="2" type="ORF">B0T22DRAFT_472650</name>
</gene>
<reference evidence="2" key="1">
    <citation type="journal article" date="2023" name="Mol. Phylogenet. Evol.">
        <title>Genome-scale phylogeny and comparative genomics of the fungal order Sordariales.</title>
        <authorList>
            <person name="Hensen N."/>
            <person name="Bonometti L."/>
            <person name="Westerberg I."/>
            <person name="Brannstrom I.O."/>
            <person name="Guillou S."/>
            <person name="Cros-Aarteil S."/>
            <person name="Calhoun S."/>
            <person name="Haridas S."/>
            <person name="Kuo A."/>
            <person name="Mondo S."/>
            <person name="Pangilinan J."/>
            <person name="Riley R."/>
            <person name="LaButti K."/>
            <person name="Andreopoulos B."/>
            <person name="Lipzen A."/>
            <person name="Chen C."/>
            <person name="Yan M."/>
            <person name="Daum C."/>
            <person name="Ng V."/>
            <person name="Clum A."/>
            <person name="Steindorff A."/>
            <person name="Ohm R.A."/>
            <person name="Martin F."/>
            <person name="Silar P."/>
            <person name="Natvig D.O."/>
            <person name="Lalanne C."/>
            <person name="Gautier V."/>
            <person name="Ament-Velasquez S.L."/>
            <person name="Kruys A."/>
            <person name="Hutchinson M.I."/>
            <person name="Powell A.J."/>
            <person name="Barry K."/>
            <person name="Miller A.N."/>
            <person name="Grigoriev I.V."/>
            <person name="Debuchy R."/>
            <person name="Gladieux P."/>
            <person name="Hiltunen Thoren M."/>
            <person name="Johannesson H."/>
        </authorList>
    </citation>
    <scope>NUCLEOTIDE SEQUENCE</scope>
    <source>
        <strain evidence="2">CBS 314.62</strain>
    </source>
</reference>
<evidence type="ECO:0000313" key="3">
    <source>
        <dbReference type="Proteomes" id="UP001270362"/>
    </source>
</evidence>
<comment type="caution">
    <text evidence="2">The sequence shown here is derived from an EMBL/GenBank/DDBJ whole genome shotgun (WGS) entry which is preliminary data.</text>
</comment>
<evidence type="ECO:0000256" key="1">
    <source>
        <dbReference type="SAM" id="SignalP"/>
    </source>
</evidence>
<sequence>MLVPCNVFLCLHVGPWLWRLGIGLYTHRQTTRLHPIRRFDDNAGRCHMHIGLWYSNHSTRHSNHVSSTVYFEILTSRIWHYELQANDTPHPVWGWSLPAVPNATPRP</sequence>